<keyword evidence="2" id="KW-1185">Reference proteome</keyword>
<proteinExistence type="predicted"/>
<evidence type="ECO:0000313" key="1">
    <source>
        <dbReference type="EMBL" id="SDH85852.1"/>
    </source>
</evidence>
<sequence length="111" mass="13466">MMEYNFDDEYALDTQFDVKNKRLKIKFGAYYYQDKTYEKECCLIISDWLEAKYKLCRSSNDFKCLSDDLEAILLVLDVKRVDEYTVFVVMTEDDRYLDFYFLEPCLEVEVF</sequence>
<organism evidence="1 2">
    <name type="scientific">Vibrio xiamenensis</name>
    <dbReference type="NCBI Taxonomy" id="861298"/>
    <lineage>
        <taxon>Bacteria</taxon>
        <taxon>Pseudomonadati</taxon>
        <taxon>Pseudomonadota</taxon>
        <taxon>Gammaproteobacteria</taxon>
        <taxon>Vibrionales</taxon>
        <taxon>Vibrionaceae</taxon>
        <taxon>Vibrio</taxon>
    </lineage>
</organism>
<gene>
    <name evidence="1" type="ORF">SAMN04488136_13269</name>
</gene>
<dbReference type="Proteomes" id="UP000198854">
    <property type="component" value="Unassembled WGS sequence"/>
</dbReference>
<dbReference type="RefSeq" id="WP_143015669.1">
    <property type="nucleotide sequence ID" value="NZ_FNDD01000032.1"/>
</dbReference>
<accession>A0A1G8FUN3</accession>
<reference evidence="1 2" key="1">
    <citation type="submission" date="2016-10" db="EMBL/GenBank/DDBJ databases">
        <authorList>
            <person name="de Groot N.N."/>
        </authorList>
    </citation>
    <scope>NUCLEOTIDE SEQUENCE [LARGE SCALE GENOMIC DNA]</scope>
    <source>
        <strain evidence="1 2">CGMCC 1.10228</strain>
    </source>
</reference>
<dbReference type="AlphaFoldDB" id="A0A1G8FUN3"/>
<dbReference type="EMBL" id="FNDD01000032">
    <property type="protein sequence ID" value="SDH85852.1"/>
    <property type="molecule type" value="Genomic_DNA"/>
</dbReference>
<evidence type="ECO:0000313" key="2">
    <source>
        <dbReference type="Proteomes" id="UP000198854"/>
    </source>
</evidence>
<protein>
    <submittedName>
        <fullName evidence="1">Uncharacterized protein</fullName>
    </submittedName>
</protein>
<name>A0A1G8FUN3_9VIBR</name>